<proteinExistence type="predicted"/>
<feature type="region of interest" description="Disordered" evidence="1">
    <location>
        <begin position="155"/>
        <end position="174"/>
    </location>
</feature>
<evidence type="ECO:0000256" key="1">
    <source>
        <dbReference type="SAM" id="MobiDB-lite"/>
    </source>
</evidence>
<evidence type="ECO:0000313" key="3">
    <source>
        <dbReference type="Proteomes" id="UP001562425"/>
    </source>
</evidence>
<evidence type="ECO:0000313" key="2">
    <source>
        <dbReference type="EMBL" id="KAL1400548.1"/>
    </source>
</evidence>
<organism evidence="2 3">
    <name type="scientific">Culex pipiens pipiens</name>
    <name type="common">Northern house mosquito</name>
    <dbReference type="NCBI Taxonomy" id="38569"/>
    <lineage>
        <taxon>Eukaryota</taxon>
        <taxon>Metazoa</taxon>
        <taxon>Ecdysozoa</taxon>
        <taxon>Arthropoda</taxon>
        <taxon>Hexapoda</taxon>
        <taxon>Insecta</taxon>
        <taxon>Pterygota</taxon>
        <taxon>Neoptera</taxon>
        <taxon>Endopterygota</taxon>
        <taxon>Diptera</taxon>
        <taxon>Nematocera</taxon>
        <taxon>Culicoidea</taxon>
        <taxon>Culicidae</taxon>
        <taxon>Culicinae</taxon>
        <taxon>Culicini</taxon>
        <taxon>Culex</taxon>
        <taxon>Culex</taxon>
    </lineage>
</organism>
<feature type="compositionally biased region" description="Low complexity" evidence="1">
    <location>
        <begin position="163"/>
        <end position="173"/>
    </location>
</feature>
<keyword evidence="3" id="KW-1185">Reference proteome</keyword>
<dbReference type="EMBL" id="JBEHCU010005210">
    <property type="protein sequence ID" value="KAL1400548.1"/>
    <property type="molecule type" value="Genomic_DNA"/>
</dbReference>
<sequence>MWGFYLMAFHITEAKSKLFNEINTMCCDSLFKMFTLKDAVVRLSEVYKSYQFLDFCYKKLKGCCVASSAEDGAAVLLRGETDNLKLKADYLSSWDLSYLKFCCKAHGIRRQLYACQTIAVVSLTDIKRCYPLGTVFEDHFPNKTMYSQLAVKPISQTRPQGNPSPKNVNPSPKQAVCNSADEALAVRSHACQVLQPANTTTMTYNDQQESGQGPSNRAVSVIMFVQSPINPPLQESWLHSVIPLQEQVTSPSHSQSF</sequence>
<gene>
    <name evidence="2" type="ORF">pipiens_007338</name>
</gene>
<reference evidence="2 3" key="1">
    <citation type="submission" date="2024-05" db="EMBL/GenBank/DDBJ databases">
        <title>Culex pipiens pipiens assembly and annotation.</title>
        <authorList>
            <person name="Alout H."/>
            <person name="Durand T."/>
        </authorList>
    </citation>
    <scope>NUCLEOTIDE SEQUENCE [LARGE SCALE GENOMIC DNA]</scope>
    <source>
        <strain evidence="2">HA-2024</strain>
        <tissue evidence="2">Whole body</tissue>
    </source>
</reference>
<name>A0ABD1DLC5_CULPP</name>
<dbReference type="Proteomes" id="UP001562425">
    <property type="component" value="Unassembled WGS sequence"/>
</dbReference>
<protein>
    <submittedName>
        <fullName evidence="2">Uncharacterized protein</fullName>
    </submittedName>
</protein>
<comment type="caution">
    <text evidence="2">The sequence shown here is derived from an EMBL/GenBank/DDBJ whole genome shotgun (WGS) entry which is preliminary data.</text>
</comment>
<dbReference type="AlphaFoldDB" id="A0ABD1DLC5"/>
<accession>A0ABD1DLC5</accession>